<proteinExistence type="predicted"/>
<dbReference type="EMBL" id="BK016098">
    <property type="protein sequence ID" value="DAF94916.1"/>
    <property type="molecule type" value="Genomic_DNA"/>
</dbReference>
<reference evidence="1" key="1">
    <citation type="journal article" date="2021" name="Proc. Natl. Acad. Sci. U.S.A.">
        <title>A Catalog of Tens of Thousands of Viruses from Human Metagenomes Reveals Hidden Associations with Chronic Diseases.</title>
        <authorList>
            <person name="Tisza M.J."/>
            <person name="Buck C.B."/>
        </authorList>
    </citation>
    <scope>NUCLEOTIDE SEQUENCE</scope>
    <source>
        <strain evidence="1">CtkHJ36</strain>
    </source>
</reference>
<organism evidence="1">
    <name type="scientific">Ackermannviridae sp. ctkHJ36</name>
    <dbReference type="NCBI Taxonomy" id="2825754"/>
    <lineage>
        <taxon>Viruses</taxon>
        <taxon>Duplodnaviria</taxon>
        <taxon>Heunggongvirae</taxon>
        <taxon>Uroviricota</taxon>
        <taxon>Caudoviricetes</taxon>
        <taxon>Pantevenvirales</taxon>
        <taxon>Ackermannviridae</taxon>
    </lineage>
</organism>
<name>A0A8S5UKH1_9CAUD</name>
<evidence type="ECO:0000313" key="1">
    <source>
        <dbReference type="EMBL" id="DAF94916.1"/>
    </source>
</evidence>
<accession>A0A8S5UKH1</accession>
<protein>
    <submittedName>
        <fullName evidence="1">Uncharacterized protein</fullName>
    </submittedName>
</protein>
<sequence>MVLKKKFFYHSQPLLFSGPDRRHCSLFSRAL</sequence>